<dbReference type="Gene3D" id="1.20.1390.10">
    <property type="entry name" value="PWI domain"/>
    <property type="match status" value="1"/>
</dbReference>
<name>A0A0D1XTF3_9PEZI</name>
<evidence type="ECO:0000256" key="1">
    <source>
        <dbReference type="ARBA" id="ARBA00022664"/>
    </source>
</evidence>
<dbReference type="STRING" id="253628.A0A0D1XTF3"/>
<feature type="compositionally biased region" description="Low complexity" evidence="2">
    <location>
        <begin position="14"/>
        <end position="28"/>
    </location>
</feature>
<feature type="region of interest" description="Disordered" evidence="2">
    <location>
        <begin position="540"/>
        <end position="566"/>
    </location>
</feature>
<dbReference type="EMBL" id="KN847536">
    <property type="protein sequence ID" value="KIW05986.1"/>
    <property type="molecule type" value="Genomic_DNA"/>
</dbReference>
<feature type="domain" description="PWI" evidence="3">
    <location>
        <begin position="672"/>
        <end position="769"/>
    </location>
</feature>
<feature type="compositionally biased region" description="Basic and acidic residues" evidence="2">
    <location>
        <begin position="358"/>
        <end position="371"/>
    </location>
</feature>
<dbReference type="PROSITE" id="PS51025">
    <property type="entry name" value="PWI"/>
    <property type="match status" value="1"/>
</dbReference>
<dbReference type="SUPFAM" id="SSF101233">
    <property type="entry name" value="PWI domain"/>
    <property type="match status" value="1"/>
</dbReference>
<dbReference type="InterPro" id="IPR036483">
    <property type="entry name" value="PWI_dom_sf"/>
</dbReference>
<dbReference type="VEuPathDB" id="FungiDB:PV09_03170"/>
<accession>A0A0D1XTF3</accession>
<feature type="region of interest" description="Disordered" evidence="2">
    <location>
        <begin position="358"/>
        <end position="412"/>
    </location>
</feature>
<dbReference type="RefSeq" id="XP_016215855.1">
    <property type="nucleotide sequence ID" value="XM_016356332.1"/>
</dbReference>
<evidence type="ECO:0000313" key="4">
    <source>
        <dbReference type="EMBL" id="KIW05986.1"/>
    </source>
</evidence>
<evidence type="ECO:0000313" key="5">
    <source>
        <dbReference type="Proteomes" id="UP000053259"/>
    </source>
</evidence>
<dbReference type="Proteomes" id="UP000053259">
    <property type="component" value="Unassembled WGS sequence"/>
</dbReference>
<evidence type="ECO:0000256" key="2">
    <source>
        <dbReference type="SAM" id="MobiDB-lite"/>
    </source>
</evidence>
<gene>
    <name evidence="4" type="ORF">PV09_03170</name>
</gene>
<evidence type="ECO:0000259" key="3">
    <source>
        <dbReference type="PROSITE" id="PS51025"/>
    </source>
</evidence>
<feature type="region of interest" description="Disordered" evidence="2">
    <location>
        <begin position="478"/>
        <end position="499"/>
    </location>
</feature>
<feature type="region of interest" description="Disordered" evidence="2">
    <location>
        <begin position="434"/>
        <end position="454"/>
    </location>
</feature>
<feature type="compositionally biased region" description="Acidic residues" evidence="2">
    <location>
        <begin position="436"/>
        <end position="445"/>
    </location>
</feature>
<feature type="region of interest" description="Disordered" evidence="2">
    <location>
        <begin position="14"/>
        <end position="60"/>
    </location>
</feature>
<dbReference type="GO" id="GO:0005681">
    <property type="term" value="C:spliceosomal complex"/>
    <property type="evidence" value="ECO:0007669"/>
    <property type="project" value="TreeGrafter"/>
</dbReference>
<dbReference type="InterPro" id="IPR035979">
    <property type="entry name" value="RBD_domain_sf"/>
</dbReference>
<dbReference type="GO" id="GO:0003729">
    <property type="term" value="F:mRNA binding"/>
    <property type="evidence" value="ECO:0007669"/>
    <property type="project" value="TreeGrafter"/>
</dbReference>
<feature type="region of interest" description="Disordered" evidence="2">
    <location>
        <begin position="81"/>
        <end position="108"/>
    </location>
</feature>
<dbReference type="PANTHER" id="PTHR18806">
    <property type="entry name" value="RBM25 PROTEIN"/>
    <property type="match status" value="1"/>
</dbReference>
<dbReference type="AlphaFoldDB" id="A0A0D1XTF3"/>
<protein>
    <recommendedName>
        <fullName evidence="3">PWI domain-containing protein</fullName>
    </recommendedName>
</protein>
<dbReference type="InterPro" id="IPR052768">
    <property type="entry name" value="RBM25"/>
</dbReference>
<organism evidence="4 5">
    <name type="scientific">Verruconis gallopava</name>
    <dbReference type="NCBI Taxonomy" id="253628"/>
    <lineage>
        <taxon>Eukaryota</taxon>
        <taxon>Fungi</taxon>
        <taxon>Dikarya</taxon>
        <taxon>Ascomycota</taxon>
        <taxon>Pezizomycotina</taxon>
        <taxon>Dothideomycetes</taxon>
        <taxon>Pleosporomycetidae</taxon>
        <taxon>Venturiales</taxon>
        <taxon>Sympoventuriaceae</taxon>
        <taxon>Verruconis</taxon>
    </lineage>
</organism>
<dbReference type="InterPro" id="IPR002483">
    <property type="entry name" value="PWI_dom"/>
</dbReference>
<dbReference type="SUPFAM" id="SSF54928">
    <property type="entry name" value="RNA-binding domain, RBD"/>
    <property type="match status" value="1"/>
</dbReference>
<feature type="compositionally biased region" description="Low complexity" evidence="2">
    <location>
        <begin position="91"/>
        <end position="102"/>
    </location>
</feature>
<dbReference type="PANTHER" id="PTHR18806:SF4">
    <property type="entry name" value="RNA-BINDING PROTEIN 25"/>
    <property type="match status" value="1"/>
</dbReference>
<sequence length="769" mass="84512">MSYYGAPGSYGNIPPGYAGYPPQSSSPPGAAPGIGGGPPGGTIVPGQHPLPARPGGYPPNFQIPPNMPKFDMNASVIRLGTSGSQKGGDGISISGGPSSRGVGNDGMGGASRRAGLGMERNLEQQRQQIRESMQALLPPKTDEVLKTIFVGGITEGCGGDAGIESILRAAGSLRKWTRAIDADNKPCTFGFAEYEDSESLETAAEVLKDVYVPVKKQQPKKKDEEGNVENGDAEEEVERAKLLVVVDDASKEYAENWAQQRGDTEDDKRFRLDGAREALNNVLARLFNPIDDHEFEGAIAAQDNAAQTQDPITGEVITIPLAQTEDELSDIPAEMRETVAAEIAAFRERSNRRDLERLKREEEIESKDRYGGRAGSSSTVPTAPAGVNGVPVGPKGIQGAPSGPKGLRGVQIPKDYQNGVSFVSNSNELEKYLNSVDEDTDASDGELEKRRREKKIADEEKAYLDYERRWLNRERARAAALERERKKDENEARRAEESRASMARMLREWNDDVEARRKTSEYYADRVAWAKHRQVIRAREIQADDNDRREEENEKRAQQNAEAQARGMADEFLDRQAEELGAKGIGATKPAFKISLGAAAQKARQAAEAPKRKAAADVENLLDADEGSAGDANKRTLIPISFDTAAEAAALTDEERSEARRQLAFSIPHDKDGLFEWSIKWDSLASEIVEERLRPFVEKKSMEYLGMVEELMWDVVRSTLDKHEGPSRLMEELEGLLEDETEGFVKKLWRMVIFYSESEARGLGGDGVA</sequence>
<dbReference type="OrthoDB" id="6275295at2759"/>
<dbReference type="GO" id="GO:0006397">
    <property type="term" value="P:mRNA processing"/>
    <property type="evidence" value="ECO:0007669"/>
    <property type="project" value="UniProtKB-KW"/>
</dbReference>
<dbReference type="Pfam" id="PF01480">
    <property type="entry name" value="PWI"/>
    <property type="match status" value="1"/>
</dbReference>
<keyword evidence="5" id="KW-1185">Reference proteome</keyword>
<keyword evidence="1" id="KW-0507">mRNA processing</keyword>
<dbReference type="SMART" id="SM00311">
    <property type="entry name" value="PWI"/>
    <property type="match status" value="1"/>
</dbReference>
<proteinExistence type="predicted"/>
<dbReference type="HOGENOM" id="CLU_009938_0_0_1"/>
<dbReference type="GeneID" id="27311143"/>
<reference evidence="4 5" key="1">
    <citation type="submission" date="2015-01" db="EMBL/GenBank/DDBJ databases">
        <title>The Genome Sequence of Ochroconis gallopava CBS43764.</title>
        <authorList>
            <consortium name="The Broad Institute Genomics Platform"/>
            <person name="Cuomo C."/>
            <person name="de Hoog S."/>
            <person name="Gorbushina A."/>
            <person name="Stielow B."/>
            <person name="Teixiera M."/>
            <person name="Abouelleil A."/>
            <person name="Chapman S.B."/>
            <person name="Priest M."/>
            <person name="Young S.K."/>
            <person name="Wortman J."/>
            <person name="Nusbaum C."/>
            <person name="Birren B."/>
        </authorList>
    </citation>
    <scope>NUCLEOTIDE SEQUENCE [LARGE SCALE GENOMIC DNA]</scope>
    <source>
        <strain evidence="4 5">CBS 43764</strain>
    </source>
</reference>
<feature type="compositionally biased region" description="Basic and acidic residues" evidence="2">
    <location>
        <begin position="540"/>
        <end position="557"/>
    </location>
</feature>
<dbReference type="InParanoid" id="A0A0D1XTF3"/>